<reference evidence="1 2" key="1">
    <citation type="submission" date="2016-02" db="EMBL/GenBank/DDBJ databases">
        <title>Genome sequence of Marichromatium gracile YL-28, a purple sulfur bacterium.</title>
        <authorList>
            <person name="Zhao C."/>
            <person name="Hong X."/>
            <person name="Chen S."/>
            <person name="Yang S."/>
        </authorList>
    </citation>
    <scope>NUCLEOTIDE SEQUENCE [LARGE SCALE GENOMIC DNA]</scope>
    <source>
        <strain evidence="1 2">YL28</strain>
    </source>
</reference>
<evidence type="ECO:0000313" key="2">
    <source>
        <dbReference type="Proteomes" id="UP000075766"/>
    </source>
</evidence>
<proteinExistence type="predicted"/>
<sequence>MLLGVVLLWTQTALAAHQLEHLVHDHDGPCLICLGGVGIGSPLGASPPSLYQVRPREIGRLCSAPLVWPGARSFLPQRARAPPGSVRC</sequence>
<organism evidence="1 2">
    <name type="scientific">Marichromatium gracile</name>
    <name type="common">Chromatium gracile</name>
    <dbReference type="NCBI Taxonomy" id="1048"/>
    <lineage>
        <taxon>Bacteria</taxon>
        <taxon>Pseudomonadati</taxon>
        <taxon>Pseudomonadota</taxon>
        <taxon>Gammaproteobacteria</taxon>
        <taxon>Chromatiales</taxon>
        <taxon>Chromatiaceae</taxon>
        <taxon>Marichromatium</taxon>
    </lineage>
</organism>
<name>A0ABR5VFM2_MARGR</name>
<dbReference type="Proteomes" id="UP000075766">
    <property type="component" value="Unassembled WGS sequence"/>
</dbReference>
<evidence type="ECO:0000313" key="1">
    <source>
        <dbReference type="EMBL" id="KXX64141.1"/>
    </source>
</evidence>
<gene>
    <name evidence="1" type="ORF">AY586_03490</name>
</gene>
<protein>
    <submittedName>
        <fullName evidence="1">Uncharacterized protein</fullName>
    </submittedName>
</protein>
<accession>A0ABR5VFM2</accession>
<dbReference type="EMBL" id="LSYU01000066">
    <property type="protein sequence ID" value="KXX64141.1"/>
    <property type="molecule type" value="Genomic_DNA"/>
</dbReference>
<keyword evidence="2" id="KW-1185">Reference proteome</keyword>
<comment type="caution">
    <text evidence="1">The sequence shown here is derived from an EMBL/GenBank/DDBJ whole genome shotgun (WGS) entry which is preliminary data.</text>
</comment>